<keyword evidence="3" id="KW-0963">Cytoplasm</keyword>
<evidence type="ECO:0000256" key="3">
    <source>
        <dbReference type="ARBA" id="ARBA00022490"/>
    </source>
</evidence>
<feature type="coiled-coil region" evidence="10">
    <location>
        <begin position="163"/>
        <end position="293"/>
    </location>
</feature>
<dbReference type="GO" id="GO:0005819">
    <property type="term" value="C:spindle"/>
    <property type="evidence" value="ECO:0007669"/>
    <property type="project" value="UniProtKB-SubCell"/>
</dbReference>
<dbReference type="PANTHER" id="PTHR31570">
    <property type="entry name" value="HAUS AUGMIN-LIKE COMPLEX SUBUNIT 1"/>
    <property type="match status" value="1"/>
</dbReference>
<organism evidence="11 12">
    <name type="scientific">Orbilia brochopaga</name>
    <dbReference type="NCBI Taxonomy" id="3140254"/>
    <lineage>
        <taxon>Eukaryota</taxon>
        <taxon>Fungi</taxon>
        <taxon>Dikarya</taxon>
        <taxon>Ascomycota</taxon>
        <taxon>Pezizomycotina</taxon>
        <taxon>Orbiliomycetes</taxon>
        <taxon>Orbiliales</taxon>
        <taxon>Orbiliaceae</taxon>
        <taxon>Orbilia</taxon>
    </lineage>
</organism>
<dbReference type="PANTHER" id="PTHR31570:SF1">
    <property type="entry name" value="HAUS AUGMIN-LIKE COMPLEX SUBUNIT 1"/>
    <property type="match status" value="1"/>
</dbReference>
<dbReference type="EMBL" id="JAVHNQ010000001">
    <property type="protein sequence ID" value="KAK6359610.1"/>
    <property type="molecule type" value="Genomic_DNA"/>
</dbReference>
<evidence type="ECO:0000313" key="12">
    <source>
        <dbReference type="Proteomes" id="UP001375240"/>
    </source>
</evidence>
<protein>
    <recommendedName>
        <fullName evidence="13">HAUS augmin-like complex subunit 1</fullName>
    </recommendedName>
</protein>
<name>A0AAV9VCA2_9PEZI</name>
<reference evidence="11 12" key="1">
    <citation type="submission" date="2019-10" db="EMBL/GenBank/DDBJ databases">
        <authorList>
            <person name="Palmer J.M."/>
        </authorList>
    </citation>
    <scope>NUCLEOTIDE SEQUENCE [LARGE SCALE GENOMIC DNA]</scope>
    <source>
        <strain evidence="11 12">TWF696</strain>
    </source>
</reference>
<evidence type="ECO:0000256" key="4">
    <source>
        <dbReference type="ARBA" id="ARBA00022618"/>
    </source>
</evidence>
<evidence type="ECO:0000256" key="6">
    <source>
        <dbReference type="ARBA" id="ARBA00022776"/>
    </source>
</evidence>
<dbReference type="InterPro" id="IPR026243">
    <property type="entry name" value="HAUS1"/>
</dbReference>
<keyword evidence="4" id="KW-0132">Cell division</keyword>
<dbReference type="GO" id="GO:0051301">
    <property type="term" value="P:cell division"/>
    <property type="evidence" value="ECO:0007669"/>
    <property type="project" value="UniProtKB-KW"/>
</dbReference>
<evidence type="ECO:0008006" key="13">
    <source>
        <dbReference type="Google" id="ProtNLM"/>
    </source>
</evidence>
<evidence type="ECO:0000256" key="2">
    <source>
        <dbReference type="ARBA" id="ARBA00005479"/>
    </source>
</evidence>
<proteinExistence type="inferred from homology"/>
<dbReference type="GO" id="GO:0005874">
    <property type="term" value="C:microtubule"/>
    <property type="evidence" value="ECO:0007669"/>
    <property type="project" value="UniProtKB-KW"/>
</dbReference>
<keyword evidence="6" id="KW-0498">Mitosis</keyword>
<dbReference type="GO" id="GO:0005829">
    <property type="term" value="C:cytosol"/>
    <property type="evidence" value="ECO:0007669"/>
    <property type="project" value="TreeGrafter"/>
</dbReference>
<evidence type="ECO:0000256" key="7">
    <source>
        <dbReference type="ARBA" id="ARBA00023054"/>
    </source>
</evidence>
<keyword evidence="12" id="KW-1185">Reference proteome</keyword>
<comment type="caution">
    <text evidence="11">The sequence shown here is derived from an EMBL/GenBank/DDBJ whole genome shotgun (WGS) entry which is preliminary data.</text>
</comment>
<evidence type="ECO:0000256" key="8">
    <source>
        <dbReference type="ARBA" id="ARBA00023212"/>
    </source>
</evidence>
<evidence type="ECO:0000256" key="10">
    <source>
        <dbReference type="SAM" id="Coils"/>
    </source>
</evidence>
<keyword evidence="7 10" id="KW-0175">Coiled coil</keyword>
<sequence length="297" mass="33932">MDPSSKSGLHMVDDDWASSAVFSPSLARQQQHRAKEWSFVDQWLLQKYHPRPIPPFERNADTLRVLTALASANEAADEDRALRLEFKQNILSSYKPKRHDDKIARIREGLNRDASKALDSIAGASVKLGVDTGSIPQAREALLYLTKEECEVEQSILPEEQTLSILISDIDEAQAALHKYQSEEYEIPKDLPAKLAEWTRTIKILQQKSAEYKDRATSLQNAYRRNQPKYTIESLVELENDVLALQEHVRSLNGRTKAYTLLPPDSKAAQRKIEEARQQLEQLRSEREGLYQRLARA</sequence>
<dbReference type="GO" id="GO:0051225">
    <property type="term" value="P:spindle assembly"/>
    <property type="evidence" value="ECO:0007669"/>
    <property type="project" value="InterPro"/>
</dbReference>
<dbReference type="AlphaFoldDB" id="A0AAV9VCA2"/>
<accession>A0AAV9VCA2</accession>
<evidence type="ECO:0000256" key="9">
    <source>
        <dbReference type="ARBA" id="ARBA00023306"/>
    </source>
</evidence>
<evidence type="ECO:0000256" key="1">
    <source>
        <dbReference type="ARBA" id="ARBA00004186"/>
    </source>
</evidence>
<evidence type="ECO:0000256" key="5">
    <source>
        <dbReference type="ARBA" id="ARBA00022701"/>
    </source>
</evidence>
<dbReference type="Proteomes" id="UP001375240">
    <property type="component" value="Unassembled WGS sequence"/>
</dbReference>
<comment type="similarity">
    <text evidence="2">Belongs to the HAUS1 family.</text>
</comment>
<keyword evidence="9" id="KW-0131">Cell cycle</keyword>
<dbReference type="Pfam" id="PF25762">
    <property type="entry name" value="HAUS1"/>
    <property type="match status" value="1"/>
</dbReference>
<keyword evidence="5" id="KW-0493">Microtubule</keyword>
<comment type="subcellular location">
    <subcellularLocation>
        <location evidence="1">Cytoplasm</location>
        <location evidence="1">Cytoskeleton</location>
        <location evidence="1">Spindle</location>
    </subcellularLocation>
</comment>
<gene>
    <name evidence="11" type="ORF">TWF696_000758</name>
</gene>
<dbReference type="GO" id="GO:0070652">
    <property type="term" value="C:HAUS complex"/>
    <property type="evidence" value="ECO:0007669"/>
    <property type="project" value="InterPro"/>
</dbReference>
<keyword evidence="8" id="KW-0206">Cytoskeleton</keyword>
<evidence type="ECO:0000313" key="11">
    <source>
        <dbReference type="EMBL" id="KAK6359610.1"/>
    </source>
</evidence>